<dbReference type="EMBL" id="VFJB01000001">
    <property type="protein sequence ID" value="KAA0259307.1"/>
    <property type="molecule type" value="Genomic_DNA"/>
</dbReference>
<dbReference type="PANTHER" id="PTHR31876:SF26">
    <property type="entry name" value="PROTEIN LIKE COV 2"/>
    <property type="match status" value="1"/>
</dbReference>
<gene>
    <name evidence="2" type="ORF">FHQ18_00050</name>
</gene>
<dbReference type="OrthoDB" id="9780267at2"/>
<feature type="transmembrane region" description="Helical" evidence="1">
    <location>
        <begin position="12"/>
        <end position="33"/>
    </location>
</feature>
<comment type="caution">
    <text evidence="2">The sequence shown here is derived from an EMBL/GenBank/DDBJ whole genome shotgun (WGS) entry which is preliminary data.</text>
</comment>
<evidence type="ECO:0000313" key="3">
    <source>
        <dbReference type="Proteomes" id="UP000322876"/>
    </source>
</evidence>
<reference evidence="2 3" key="1">
    <citation type="submission" date="2019-06" db="EMBL/GenBank/DDBJ databases">
        <title>Genomic insights into carbon and energy metabolism of Deferribacter autotrophicus revealed new metabolic traits in the phylum Deferribacteres.</title>
        <authorList>
            <person name="Slobodkin A.I."/>
            <person name="Slobodkina G.B."/>
            <person name="Allioux M."/>
            <person name="Alain K."/>
            <person name="Jebbar M."/>
            <person name="Shadrin V."/>
            <person name="Kublanov I.V."/>
            <person name="Toshchakov S.V."/>
            <person name="Bonch-Osmolovskaya E.A."/>
        </authorList>
    </citation>
    <scope>NUCLEOTIDE SEQUENCE [LARGE SCALE GENOMIC DNA]</scope>
    <source>
        <strain evidence="2 3">SL50</strain>
    </source>
</reference>
<dbReference type="InterPro" id="IPR007462">
    <property type="entry name" value="COV1-like"/>
</dbReference>
<organism evidence="2 3">
    <name type="scientific">Deferribacter autotrophicus</name>
    <dbReference type="NCBI Taxonomy" id="500465"/>
    <lineage>
        <taxon>Bacteria</taxon>
        <taxon>Pseudomonadati</taxon>
        <taxon>Deferribacterota</taxon>
        <taxon>Deferribacteres</taxon>
        <taxon>Deferribacterales</taxon>
        <taxon>Deferribacteraceae</taxon>
        <taxon>Deferribacter</taxon>
    </lineage>
</organism>
<evidence type="ECO:0000313" key="2">
    <source>
        <dbReference type="EMBL" id="KAA0259307.1"/>
    </source>
</evidence>
<feature type="transmembrane region" description="Helical" evidence="1">
    <location>
        <begin position="61"/>
        <end position="80"/>
    </location>
</feature>
<name>A0A5A8F5H1_9BACT</name>
<keyword evidence="1" id="KW-0472">Membrane</keyword>
<dbReference type="Pfam" id="PF04367">
    <property type="entry name" value="DUF502"/>
    <property type="match status" value="1"/>
</dbReference>
<sequence length="215" mass="24826">MKRFKNYLRNTFIAGIFTVLPIIVTYFFLSFVFNKFSGFLIPYLRIGVRYIPLQFNVAESWLRLISFVLMMLIIFLIGLFTKNYLGSKFLYLLDKTFKNIPFVKTIYTSTKQIIDAFQTSKGANFKKVVLLEYPRKGIYSLGFVTKDTSDFFNNLVNDECYNIFIPTTPNPTSGFILIVPKKDVIELNITIEDSIKFVISAGLVSPDMIKDKDES</sequence>
<keyword evidence="3" id="KW-1185">Reference proteome</keyword>
<evidence type="ECO:0000256" key="1">
    <source>
        <dbReference type="SAM" id="Phobius"/>
    </source>
</evidence>
<dbReference type="Proteomes" id="UP000322876">
    <property type="component" value="Unassembled WGS sequence"/>
</dbReference>
<keyword evidence="1" id="KW-1133">Transmembrane helix</keyword>
<proteinExistence type="predicted"/>
<dbReference type="RefSeq" id="WP_149265127.1">
    <property type="nucleotide sequence ID" value="NZ_VFJB01000001.1"/>
</dbReference>
<protein>
    <submittedName>
        <fullName evidence="2">DUF502 domain-containing protein</fullName>
    </submittedName>
</protein>
<dbReference type="PANTHER" id="PTHR31876">
    <property type="entry name" value="COV-LIKE PROTEIN 1"/>
    <property type="match status" value="1"/>
</dbReference>
<dbReference type="AlphaFoldDB" id="A0A5A8F5H1"/>
<accession>A0A5A8F5H1</accession>
<keyword evidence="1" id="KW-0812">Transmembrane</keyword>